<evidence type="ECO:0000256" key="6">
    <source>
        <dbReference type="NCBIfam" id="TIGR01744"/>
    </source>
</evidence>
<protein>
    <recommendedName>
        <fullName evidence="5 6">Xanthine phosphoribosyltransferase</fullName>
        <shortName evidence="5">XPRTase</shortName>
        <ecNumber evidence="5 6">2.4.2.22</ecNumber>
    </recommendedName>
</protein>
<dbReference type="GO" id="GO:0032265">
    <property type="term" value="P:XMP salvage"/>
    <property type="evidence" value="ECO:0007669"/>
    <property type="project" value="UniProtKB-UniRule"/>
</dbReference>
<dbReference type="CDD" id="cd06223">
    <property type="entry name" value="PRTases_typeI"/>
    <property type="match status" value="1"/>
</dbReference>
<evidence type="ECO:0000313" key="9">
    <source>
        <dbReference type="Proteomes" id="UP000228976"/>
    </source>
</evidence>
<dbReference type="InterPro" id="IPR029057">
    <property type="entry name" value="PRTase-like"/>
</dbReference>
<reference evidence="8 9" key="1">
    <citation type="journal article" date="2017" name="BMC Genomics">
        <title>Comparative genomic and phylogenomic analyses of the Bifidobacteriaceae family.</title>
        <authorList>
            <person name="Lugli G.A."/>
            <person name="Milani C."/>
            <person name="Turroni F."/>
            <person name="Duranti S."/>
            <person name="Mancabelli L."/>
            <person name="Mangifesta M."/>
            <person name="Ferrario C."/>
            <person name="Modesto M."/>
            <person name="Mattarelli P."/>
            <person name="Jiri K."/>
            <person name="van Sinderen D."/>
            <person name="Ventura M."/>
        </authorList>
    </citation>
    <scope>NUCLEOTIDE SEQUENCE [LARGE SCALE GENOMIC DNA]</scope>
    <source>
        <strain evidence="8 9">LMG 21773</strain>
    </source>
</reference>
<evidence type="ECO:0000256" key="1">
    <source>
        <dbReference type="ARBA" id="ARBA00022490"/>
    </source>
</evidence>
<dbReference type="RefSeq" id="WP_094689536.1">
    <property type="nucleotide sequence ID" value="NZ_JACBYZ010000001.1"/>
</dbReference>
<keyword evidence="1 5" id="KW-0963">Cytoplasm</keyword>
<keyword evidence="4 5" id="KW-0660">Purine salvage</keyword>
<comment type="subunit">
    <text evidence="5">Homodimer.</text>
</comment>
<evidence type="ECO:0000256" key="3">
    <source>
        <dbReference type="ARBA" id="ARBA00022679"/>
    </source>
</evidence>
<dbReference type="GO" id="GO:0046110">
    <property type="term" value="P:xanthine metabolic process"/>
    <property type="evidence" value="ECO:0007669"/>
    <property type="project" value="UniProtKB-UniRule"/>
</dbReference>
<evidence type="ECO:0000313" key="8">
    <source>
        <dbReference type="EMBL" id="OZG55944.1"/>
    </source>
</evidence>
<dbReference type="HAMAP" id="MF_01184">
    <property type="entry name" value="XPRTase"/>
    <property type="match status" value="1"/>
</dbReference>
<organism evidence="8 9">
    <name type="scientific">Aeriscardovia aeriphila</name>
    <dbReference type="NCBI Taxonomy" id="218139"/>
    <lineage>
        <taxon>Bacteria</taxon>
        <taxon>Bacillati</taxon>
        <taxon>Actinomycetota</taxon>
        <taxon>Actinomycetes</taxon>
        <taxon>Bifidobacteriales</taxon>
        <taxon>Bifidobacteriaceae</taxon>
        <taxon>Aeriscardovia</taxon>
    </lineage>
</organism>
<comment type="subcellular location">
    <subcellularLocation>
        <location evidence="5">Cytoplasm</location>
    </subcellularLocation>
</comment>
<dbReference type="Gene3D" id="3.40.50.2020">
    <property type="match status" value="1"/>
</dbReference>
<comment type="function">
    <text evidence="5">Converts the preformed base xanthine, a product of nucleic acid breakdown, to xanthosine 5'-monophosphate (XMP), so it can be reused for RNA or DNA synthesis.</text>
</comment>
<sequence>MKELEDRIREQGIVRAGNVLKVDSFLNHQCDPQLFASMAEEWKKRFAGKQIDKVLTIEASGIGIAAIVAEKLGVPFVFAKKTESINLDGEQYRTQVFSFTKKKTYDVIVAKRFINEGEHVLLIDDFLASGKAILGLLDLCKQAGAVVEGIGIAIEKSFQEGGELLRSRGYNVQSLARIAAMDDQTGEVKFVED</sequence>
<feature type="binding site" evidence="5">
    <location>
        <position position="27"/>
    </location>
    <ligand>
        <name>xanthine</name>
        <dbReference type="ChEBI" id="CHEBI:17712"/>
    </ligand>
</feature>
<comment type="caution">
    <text evidence="8">The sequence shown here is derived from an EMBL/GenBank/DDBJ whole genome shotgun (WGS) entry which is preliminary data.</text>
</comment>
<dbReference type="SUPFAM" id="SSF53271">
    <property type="entry name" value="PRTase-like"/>
    <property type="match status" value="1"/>
</dbReference>
<gene>
    <name evidence="5" type="primary">xpt</name>
    <name evidence="8" type="ORF">AEAE_0432</name>
</gene>
<dbReference type="OrthoDB" id="9790678at2"/>
<dbReference type="Proteomes" id="UP000228976">
    <property type="component" value="Unassembled WGS sequence"/>
</dbReference>
<proteinExistence type="inferred from homology"/>
<dbReference type="InterPro" id="IPR000836">
    <property type="entry name" value="PRTase_dom"/>
</dbReference>
<dbReference type="PANTHER" id="PTHR43864">
    <property type="entry name" value="HYPOXANTHINE/GUANINE PHOSPHORIBOSYLTRANSFERASE"/>
    <property type="match status" value="1"/>
</dbReference>
<dbReference type="EC" id="2.4.2.22" evidence="5 6"/>
<comment type="similarity">
    <text evidence="5">Belongs to the purine/pyrimidine phosphoribosyltransferase family. Xpt subfamily.</text>
</comment>
<feature type="domain" description="Phosphoribosyltransferase" evidence="7">
    <location>
        <begin position="38"/>
        <end position="146"/>
    </location>
</feature>
<dbReference type="NCBIfam" id="TIGR01744">
    <property type="entry name" value="XPRTase"/>
    <property type="match status" value="1"/>
</dbReference>
<feature type="binding site" evidence="5">
    <location>
        <begin position="128"/>
        <end position="132"/>
    </location>
    <ligand>
        <name>5-phospho-alpha-D-ribose 1-diphosphate</name>
        <dbReference type="ChEBI" id="CHEBI:58017"/>
    </ligand>
</feature>
<comment type="pathway">
    <text evidence="5">Purine metabolism; XMP biosynthesis via salvage pathway; XMP from xanthine: step 1/1.</text>
</comment>
<name>A0A261FA31_9BIFI</name>
<dbReference type="GO" id="GO:0005737">
    <property type="term" value="C:cytoplasm"/>
    <property type="evidence" value="ECO:0007669"/>
    <property type="project" value="UniProtKB-SubCell"/>
</dbReference>
<dbReference type="GO" id="GO:0006166">
    <property type="term" value="P:purine ribonucleoside salvage"/>
    <property type="evidence" value="ECO:0007669"/>
    <property type="project" value="UniProtKB-KW"/>
</dbReference>
<dbReference type="InterPro" id="IPR010079">
    <property type="entry name" value="Xanthine_PRibTrfase"/>
</dbReference>
<evidence type="ECO:0000256" key="5">
    <source>
        <dbReference type="HAMAP-Rule" id="MF_01184"/>
    </source>
</evidence>
<dbReference type="GO" id="GO:0000310">
    <property type="term" value="F:xanthine phosphoribosyltransferase activity"/>
    <property type="evidence" value="ECO:0007669"/>
    <property type="project" value="UniProtKB-UniRule"/>
</dbReference>
<comment type="catalytic activity">
    <reaction evidence="5">
        <text>XMP + diphosphate = xanthine + 5-phospho-alpha-D-ribose 1-diphosphate</text>
        <dbReference type="Rhea" id="RHEA:10800"/>
        <dbReference type="ChEBI" id="CHEBI:17712"/>
        <dbReference type="ChEBI" id="CHEBI:33019"/>
        <dbReference type="ChEBI" id="CHEBI:57464"/>
        <dbReference type="ChEBI" id="CHEBI:58017"/>
        <dbReference type="EC" id="2.4.2.22"/>
    </reaction>
</comment>
<dbReference type="PANTHER" id="PTHR43864:SF1">
    <property type="entry name" value="XANTHINE PHOSPHORIBOSYLTRANSFERASE"/>
    <property type="match status" value="1"/>
</dbReference>
<dbReference type="UniPathway" id="UPA00602">
    <property type="reaction ID" value="UER00658"/>
</dbReference>
<dbReference type="AlphaFoldDB" id="A0A261FA31"/>
<evidence type="ECO:0000256" key="4">
    <source>
        <dbReference type="ARBA" id="ARBA00022726"/>
    </source>
</evidence>
<dbReference type="NCBIfam" id="NF006671">
    <property type="entry name" value="PRK09219.1"/>
    <property type="match status" value="1"/>
</dbReference>
<feature type="binding site" evidence="5">
    <location>
        <position position="156"/>
    </location>
    <ligand>
        <name>xanthine</name>
        <dbReference type="ChEBI" id="CHEBI:17712"/>
    </ligand>
</feature>
<evidence type="ECO:0000256" key="2">
    <source>
        <dbReference type="ARBA" id="ARBA00022676"/>
    </source>
</evidence>
<dbReference type="InterPro" id="IPR050118">
    <property type="entry name" value="Pur/Pyrimidine_PRTase"/>
</dbReference>
<dbReference type="Pfam" id="PF00156">
    <property type="entry name" value="Pribosyltran"/>
    <property type="match status" value="1"/>
</dbReference>
<accession>A0A261FA31</accession>
<keyword evidence="9" id="KW-1185">Reference proteome</keyword>
<dbReference type="EMBL" id="MWWU01000002">
    <property type="protein sequence ID" value="OZG55944.1"/>
    <property type="molecule type" value="Genomic_DNA"/>
</dbReference>
<feature type="binding site" evidence="5">
    <location>
        <position position="20"/>
    </location>
    <ligand>
        <name>xanthine</name>
        <dbReference type="ChEBI" id="CHEBI:17712"/>
    </ligand>
</feature>
<keyword evidence="3 5" id="KW-0808">Transferase</keyword>
<keyword evidence="2 5" id="KW-0328">Glycosyltransferase</keyword>
<evidence type="ECO:0000259" key="7">
    <source>
        <dbReference type="Pfam" id="PF00156"/>
    </source>
</evidence>